<feature type="domain" description="PilZ" evidence="1">
    <location>
        <begin position="39"/>
        <end position="121"/>
    </location>
</feature>
<reference evidence="2 3" key="2">
    <citation type="journal article" date="2012" name="Int. J. Syst. Evol. Microbiol.">
        <title>Magnetococcus marinus gen. nov., sp. nov., a marine, magnetotactic bacterium that represents a novel lineage (Magnetococcaceae fam. nov.; Magnetococcales ord. nov.) at the base of the Alphaproteobacteria.</title>
        <authorList>
            <person name="Bazylinski D.A."/>
            <person name="Williams T.J."/>
            <person name="Lefevre C.T."/>
            <person name="Berg R.J."/>
            <person name="Zhang C.L."/>
            <person name="Bowser S.S."/>
            <person name="Dean A.J."/>
            <person name="Beveridge T.J."/>
        </authorList>
    </citation>
    <scope>NUCLEOTIDE SEQUENCE [LARGE SCALE GENOMIC DNA]</scope>
    <source>
        <strain evidence="3">ATCC BAA-1437 / JCM 17883 / MC-1</strain>
    </source>
</reference>
<evidence type="ECO:0000313" key="3">
    <source>
        <dbReference type="Proteomes" id="UP000002586"/>
    </source>
</evidence>
<protein>
    <submittedName>
        <fullName evidence="2">Type IV pilus assembly PilZ</fullName>
    </submittedName>
</protein>
<dbReference type="HOGENOM" id="CLU_1765797_0_0_5"/>
<dbReference type="KEGG" id="mgm:Mmc1_1622"/>
<reference evidence="3" key="1">
    <citation type="journal article" date="2009" name="Appl. Environ. Microbiol.">
        <title>Complete genome sequence of the chemolithoautotrophic marine magnetotactic coccus strain MC-1.</title>
        <authorList>
            <person name="Schubbe S."/>
            <person name="Williams T.J."/>
            <person name="Xie G."/>
            <person name="Kiss H.E."/>
            <person name="Brettin T.S."/>
            <person name="Martinez D."/>
            <person name="Ross C.A."/>
            <person name="Schuler D."/>
            <person name="Cox B.L."/>
            <person name="Nealson K.H."/>
            <person name="Bazylinski D.A."/>
        </authorList>
    </citation>
    <scope>NUCLEOTIDE SEQUENCE [LARGE SCALE GENOMIC DNA]</scope>
    <source>
        <strain evidence="3">ATCC BAA-1437 / JCM 17883 / MC-1</strain>
    </source>
</reference>
<dbReference type="SUPFAM" id="SSF141371">
    <property type="entry name" value="PilZ domain-like"/>
    <property type="match status" value="1"/>
</dbReference>
<dbReference type="GO" id="GO:0035438">
    <property type="term" value="F:cyclic-di-GMP binding"/>
    <property type="evidence" value="ECO:0007669"/>
    <property type="project" value="InterPro"/>
</dbReference>
<dbReference type="Gene3D" id="2.40.10.220">
    <property type="entry name" value="predicted glycosyltransferase like domains"/>
    <property type="match status" value="1"/>
</dbReference>
<sequence length="147" mass="16165">MSVKNKQGSAAIKPNDFQINISPIKKATPYQTAIDSGHRKHLRITHNVRADMHFKGGISLSGQTQDISAEGLFVRLPTTPAHMAPGTIGTITMHPKLGKALKFHCEVVRTMNKGIALLLTDHDRHEMGMTLLYDILGNLNHAKKVIP</sequence>
<dbReference type="Pfam" id="PF07238">
    <property type="entry name" value="PilZ"/>
    <property type="match status" value="1"/>
</dbReference>
<name>A0L838_MAGMM</name>
<dbReference type="InterPro" id="IPR009875">
    <property type="entry name" value="PilZ_domain"/>
</dbReference>
<dbReference type="STRING" id="156889.Mmc1_1622"/>
<proteinExistence type="predicted"/>
<evidence type="ECO:0000259" key="1">
    <source>
        <dbReference type="Pfam" id="PF07238"/>
    </source>
</evidence>
<dbReference type="EMBL" id="CP000471">
    <property type="protein sequence ID" value="ABK44131.1"/>
    <property type="molecule type" value="Genomic_DNA"/>
</dbReference>
<dbReference type="RefSeq" id="WP_011713279.1">
    <property type="nucleotide sequence ID" value="NC_008576.1"/>
</dbReference>
<dbReference type="Proteomes" id="UP000002586">
    <property type="component" value="Chromosome"/>
</dbReference>
<keyword evidence="3" id="KW-1185">Reference proteome</keyword>
<organism evidence="2 3">
    <name type="scientific">Magnetococcus marinus (strain ATCC BAA-1437 / JCM 17883 / MC-1)</name>
    <dbReference type="NCBI Taxonomy" id="156889"/>
    <lineage>
        <taxon>Bacteria</taxon>
        <taxon>Pseudomonadati</taxon>
        <taxon>Pseudomonadota</taxon>
        <taxon>Magnetococcia</taxon>
        <taxon>Magnetococcales</taxon>
        <taxon>Magnetococcaceae</taxon>
        <taxon>Magnetococcus</taxon>
    </lineage>
</organism>
<evidence type="ECO:0000313" key="2">
    <source>
        <dbReference type="EMBL" id="ABK44131.1"/>
    </source>
</evidence>
<accession>A0L838</accession>
<gene>
    <name evidence="2" type="ordered locus">Mmc1_1622</name>
</gene>
<dbReference type="AlphaFoldDB" id="A0L838"/>